<evidence type="ECO:0000313" key="8">
    <source>
        <dbReference type="EMBL" id="KAF5798054.1"/>
    </source>
</evidence>
<dbReference type="FunCoup" id="A0A251SNT7">
    <property type="interactions" value="145"/>
</dbReference>
<reference evidence="8 10" key="1">
    <citation type="journal article" date="2017" name="Nature">
        <title>The sunflower genome provides insights into oil metabolism, flowering and Asterid evolution.</title>
        <authorList>
            <person name="Badouin H."/>
            <person name="Gouzy J."/>
            <person name="Grassa C.J."/>
            <person name="Murat F."/>
            <person name="Staton S.E."/>
            <person name="Cottret L."/>
            <person name="Lelandais-Briere C."/>
            <person name="Owens G.L."/>
            <person name="Carrere S."/>
            <person name="Mayjonade B."/>
            <person name="Legrand L."/>
            <person name="Gill N."/>
            <person name="Kane N.C."/>
            <person name="Bowers J.E."/>
            <person name="Hubner S."/>
            <person name="Bellec A."/>
            <person name="Berard A."/>
            <person name="Berges H."/>
            <person name="Blanchet N."/>
            <person name="Boniface M.C."/>
            <person name="Brunel D."/>
            <person name="Catrice O."/>
            <person name="Chaidir N."/>
            <person name="Claudel C."/>
            <person name="Donnadieu C."/>
            <person name="Faraut T."/>
            <person name="Fievet G."/>
            <person name="Helmstetter N."/>
            <person name="King M."/>
            <person name="Knapp S.J."/>
            <person name="Lai Z."/>
            <person name="Le Paslier M.C."/>
            <person name="Lippi Y."/>
            <person name="Lorenzon L."/>
            <person name="Mandel J.R."/>
            <person name="Marage G."/>
            <person name="Marchand G."/>
            <person name="Marquand E."/>
            <person name="Bret-Mestries E."/>
            <person name="Morien E."/>
            <person name="Nambeesan S."/>
            <person name="Nguyen T."/>
            <person name="Pegot-Espagnet P."/>
            <person name="Pouilly N."/>
            <person name="Raftis F."/>
            <person name="Sallet E."/>
            <person name="Schiex T."/>
            <person name="Thomas J."/>
            <person name="Vandecasteele C."/>
            <person name="Vares D."/>
            <person name="Vear F."/>
            <person name="Vautrin S."/>
            <person name="Crespi M."/>
            <person name="Mangin B."/>
            <person name="Burke J.M."/>
            <person name="Salse J."/>
            <person name="Munos S."/>
            <person name="Vincourt P."/>
            <person name="Rieseberg L.H."/>
            <person name="Langlade N.B."/>
        </authorList>
    </citation>
    <scope>NUCLEOTIDE SEQUENCE [LARGE SCALE GENOMIC DNA]</scope>
    <source>
        <strain evidence="10">cv. SF193</strain>
        <tissue evidence="8">Leaves</tissue>
    </source>
</reference>
<evidence type="ECO:0000256" key="5">
    <source>
        <dbReference type="ARBA" id="ARBA00023242"/>
    </source>
</evidence>
<dbReference type="Pfam" id="PF02362">
    <property type="entry name" value="B3"/>
    <property type="match status" value="1"/>
</dbReference>
<name>A0A251SNT7_HELAN</name>
<keyword evidence="2" id="KW-0805">Transcription regulation</keyword>
<dbReference type="Gene3D" id="2.40.330.10">
    <property type="entry name" value="DNA-binding pseudobarrel domain"/>
    <property type="match status" value="1"/>
</dbReference>
<dbReference type="AlphaFoldDB" id="A0A251SNT7"/>
<feature type="domain" description="TF-B3" evidence="7">
    <location>
        <begin position="137"/>
        <end position="228"/>
    </location>
</feature>
<protein>
    <submittedName>
        <fullName evidence="9">Putative DNA-binding pseudobarrel domain-containing protein</fullName>
    </submittedName>
    <submittedName>
        <fullName evidence="8">Transcription factor B3-Domain family</fullName>
    </submittedName>
</protein>
<dbReference type="OrthoDB" id="1909330at2759"/>
<dbReference type="InterPro" id="IPR044837">
    <property type="entry name" value="REM16-like"/>
</dbReference>
<accession>A0A251SNT7</accession>
<evidence type="ECO:0000256" key="3">
    <source>
        <dbReference type="ARBA" id="ARBA00023125"/>
    </source>
</evidence>
<dbReference type="CDD" id="cd10017">
    <property type="entry name" value="B3_DNA"/>
    <property type="match status" value="1"/>
</dbReference>
<keyword evidence="4" id="KW-0804">Transcription</keyword>
<evidence type="ECO:0000256" key="1">
    <source>
        <dbReference type="ARBA" id="ARBA00004123"/>
    </source>
</evidence>
<feature type="region of interest" description="Disordered" evidence="6">
    <location>
        <begin position="233"/>
        <end position="304"/>
    </location>
</feature>
<evidence type="ECO:0000256" key="4">
    <source>
        <dbReference type="ARBA" id="ARBA00023163"/>
    </source>
</evidence>
<dbReference type="GO" id="GO:0003677">
    <property type="term" value="F:DNA binding"/>
    <property type="evidence" value="ECO:0007669"/>
    <property type="project" value="UniProtKB-KW"/>
</dbReference>
<dbReference type="PROSITE" id="PS50863">
    <property type="entry name" value="B3"/>
    <property type="match status" value="1"/>
</dbReference>
<dbReference type="Gramene" id="mRNA:HanXRQr2_Chr07g0288171">
    <property type="protein sequence ID" value="mRNA:HanXRQr2_Chr07g0288171"/>
    <property type="gene ID" value="HanXRQr2_Chr07g0288171"/>
</dbReference>
<keyword evidence="10" id="KW-1185">Reference proteome</keyword>
<dbReference type="InterPro" id="IPR015300">
    <property type="entry name" value="DNA-bd_pseudobarrel_sf"/>
</dbReference>
<comment type="subcellular location">
    <subcellularLocation>
        <location evidence="1">Nucleus</location>
    </subcellularLocation>
</comment>
<dbReference type="PANTHER" id="PTHR31391">
    <property type="entry name" value="B3 DOMAIN-CONTAINING PROTEIN OS11G0197600-RELATED"/>
    <property type="match status" value="1"/>
</dbReference>
<dbReference type="InParanoid" id="A0A251SNT7"/>
<dbReference type="EMBL" id="MNCJ02000322">
    <property type="protein sequence ID" value="KAF5798054.1"/>
    <property type="molecule type" value="Genomic_DNA"/>
</dbReference>
<reference evidence="9" key="2">
    <citation type="submission" date="2017-02" db="EMBL/GenBank/DDBJ databases">
        <title>Sunflower complete genome.</title>
        <authorList>
            <person name="Langlade N."/>
            <person name="Munos S."/>
        </authorList>
    </citation>
    <scope>NUCLEOTIDE SEQUENCE [LARGE SCALE GENOMIC DNA]</scope>
    <source>
        <tissue evidence="9">Leaves</tissue>
    </source>
</reference>
<dbReference type="OMA" id="KMASCQA"/>
<feature type="compositionally biased region" description="Basic and acidic residues" evidence="6">
    <location>
        <begin position="233"/>
        <end position="255"/>
    </location>
</feature>
<evidence type="ECO:0000313" key="9">
    <source>
        <dbReference type="EMBL" id="OTG00508.1"/>
    </source>
</evidence>
<sequence>MAEEITSNSYEEARKQQLLENKKRFEDLGILTISKTLSDLSKSEKKSKQREVKPKIRNGPVVEPRRSTRERNPIVSYQDDLDIGLPSIRRSKSSSSWSSYLARPLEEVRMASYEARIEAIKAAEKLQSNLQSEYPSFVKSMVRSHVYSCFWLGLPQRFCREHLPKSTVSMVLEDEDGNECEAVFISSRTGLSGGWRAFALEHKLDDGDALLFQLLHPTKFKIYIVKSSYDGIQDHDDDTSNEKEEADETNRETASKKRKKSLHSSSENTKKVKKPTAKRSGQPEKAEKSKEIVTATRRSTRIKK</sequence>
<feature type="region of interest" description="Disordered" evidence="6">
    <location>
        <begin position="39"/>
        <end position="69"/>
    </location>
</feature>
<dbReference type="InterPro" id="IPR003340">
    <property type="entry name" value="B3_DNA-bd"/>
</dbReference>
<dbReference type="PANTHER" id="PTHR31391:SF3">
    <property type="entry name" value="B3 DOMAIN-CONTAINING PROTEIN OS05G0481400"/>
    <property type="match status" value="1"/>
</dbReference>
<dbReference type="EMBL" id="CM007902">
    <property type="protein sequence ID" value="OTG00508.1"/>
    <property type="molecule type" value="Genomic_DNA"/>
</dbReference>
<proteinExistence type="predicted"/>
<evidence type="ECO:0000313" key="10">
    <source>
        <dbReference type="Proteomes" id="UP000215914"/>
    </source>
</evidence>
<dbReference type="GO" id="GO:0005634">
    <property type="term" value="C:nucleus"/>
    <property type="evidence" value="ECO:0007669"/>
    <property type="project" value="UniProtKB-SubCell"/>
</dbReference>
<dbReference type="SMART" id="SM01019">
    <property type="entry name" value="B3"/>
    <property type="match status" value="1"/>
</dbReference>
<dbReference type="STRING" id="4232.A0A251SNT7"/>
<evidence type="ECO:0000259" key="7">
    <source>
        <dbReference type="PROSITE" id="PS50863"/>
    </source>
</evidence>
<keyword evidence="5" id="KW-0539">Nucleus</keyword>
<feature type="compositionally biased region" description="Basic and acidic residues" evidence="6">
    <location>
        <begin position="281"/>
        <end position="291"/>
    </location>
</feature>
<reference evidence="8" key="3">
    <citation type="submission" date="2020-06" db="EMBL/GenBank/DDBJ databases">
        <title>Helianthus annuus Genome sequencing and assembly Release 2.</title>
        <authorList>
            <person name="Gouzy J."/>
            <person name="Langlade N."/>
            <person name="Munos S."/>
        </authorList>
    </citation>
    <scope>NUCLEOTIDE SEQUENCE</scope>
    <source>
        <tissue evidence="8">Leaves</tissue>
    </source>
</reference>
<gene>
    <name evidence="9" type="ORF">HannXRQ_Chr13g0391821</name>
    <name evidence="8" type="ORF">HanXRQr2_Chr07g0288171</name>
</gene>
<dbReference type="SUPFAM" id="SSF101936">
    <property type="entry name" value="DNA-binding pseudobarrel domain"/>
    <property type="match status" value="1"/>
</dbReference>
<organism evidence="9 10">
    <name type="scientific">Helianthus annuus</name>
    <name type="common">Common sunflower</name>
    <dbReference type="NCBI Taxonomy" id="4232"/>
    <lineage>
        <taxon>Eukaryota</taxon>
        <taxon>Viridiplantae</taxon>
        <taxon>Streptophyta</taxon>
        <taxon>Embryophyta</taxon>
        <taxon>Tracheophyta</taxon>
        <taxon>Spermatophyta</taxon>
        <taxon>Magnoliopsida</taxon>
        <taxon>eudicotyledons</taxon>
        <taxon>Gunneridae</taxon>
        <taxon>Pentapetalae</taxon>
        <taxon>asterids</taxon>
        <taxon>campanulids</taxon>
        <taxon>Asterales</taxon>
        <taxon>Asteraceae</taxon>
        <taxon>Asteroideae</taxon>
        <taxon>Heliantheae alliance</taxon>
        <taxon>Heliantheae</taxon>
        <taxon>Helianthus</taxon>
    </lineage>
</organism>
<evidence type="ECO:0000256" key="2">
    <source>
        <dbReference type="ARBA" id="ARBA00023015"/>
    </source>
</evidence>
<keyword evidence="3 9" id="KW-0238">DNA-binding</keyword>
<feature type="compositionally biased region" description="Basic and acidic residues" evidence="6">
    <location>
        <begin position="41"/>
        <end position="54"/>
    </location>
</feature>
<dbReference type="Proteomes" id="UP000215914">
    <property type="component" value="Chromosome 13"/>
</dbReference>
<evidence type="ECO:0000256" key="6">
    <source>
        <dbReference type="SAM" id="MobiDB-lite"/>
    </source>
</evidence>